<dbReference type="OrthoDB" id="1073247at2"/>
<name>F8N7V2_9BACT</name>
<accession>F8N7V2</accession>
<gene>
    <name evidence="1" type="ORF">Premu_2106</name>
</gene>
<dbReference type="AlphaFoldDB" id="F8N7V2"/>
<sequence>MNKETFIEEIKEYKRNGGAMSFAYGDVRLPVIYHEVLGVIGVKMPASEVFIPVNYQINLFDNLANLQDKLLAKYPQLLK</sequence>
<dbReference type="RefSeq" id="WP_007575098.1">
    <property type="nucleotide sequence ID" value="NZ_BPTS01000002.1"/>
</dbReference>
<proteinExistence type="predicted"/>
<dbReference type="HOGENOM" id="CLU_2603084_0_0_10"/>
<protein>
    <submittedName>
        <fullName evidence="1">Uncharacterized protein</fullName>
    </submittedName>
</protein>
<keyword evidence="2" id="KW-1185">Reference proteome</keyword>
<evidence type="ECO:0000313" key="1">
    <source>
        <dbReference type="EMBL" id="EGN57498.1"/>
    </source>
</evidence>
<reference evidence="2" key="1">
    <citation type="journal article" date="2011" name="Stand. Genomic Sci.">
        <title>Non-contiguous finished genome sequence of the opportunistic oral pathogen Prevotella multisaccharivorax type strain (PPPA20).</title>
        <authorList>
            <person name="Pati A."/>
            <person name="Gronow S."/>
            <person name="Lu M."/>
            <person name="Lapidus A."/>
            <person name="Nolan M."/>
            <person name="Lucas S."/>
            <person name="Hammon N."/>
            <person name="Deshpande S."/>
            <person name="Cheng J.F."/>
            <person name="Tapia R."/>
            <person name="Han C."/>
            <person name="Goodwin L."/>
            <person name="Pitluck S."/>
            <person name="Liolios K."/>
            <person name="Pagani I."/>
            <person name="Mavromatis K."/>
            <person name="Mikhailova N."/>
            <person name="Huntemann M."/>
            <person name="Chen A."/>
            <person name="Palaniappan K."/>
            <person name="Land M."/>
            <person name="Hauser L."/>
            <person name="Detter J.C."/>
            <person name="Brambilla E.M."/>
            <person name="Rohde M."/>
            <person name="Goker M."/>
            <person name="Woyke T."/>
            <person name="Bristow J."/>
            <person name="Eisen J.A."/>
            <person name="Markowitz V."/>
            <person name="Hugenholtz P."/>
            <person name="Kyrpides N.C."/>
            <person name="Klenk H.P."/>
            <person name="Ivanova N."/>
        </authorList>
    </citation>
    <scope>NUCLEOTIDE SEQUENCE [LARGE SCALE GENOMIC DNA]</scope>
    <source>
        <strain evidence="2">DSM 17128</strain>
    </source>
</reference>
<organism evidence="1 2">
    <name type="scientific">Hallella multisaccharivorax DSM 17128</name>
    <dbReference type="NCBI Taxonomy" id="688246"/>
    <lineage>
        <taxon>Bacteria</taxon>
        <taxon>Pseudomonadati</taxon>
        <taxon>Bacteroidota</taxon>
        <taxon>Bacteroidia</taxon>
        <taxon>Bacteroidales</taxon>
        <taxon>Prevotellaceae</taxon>
        <taxon>Hallella</taxon>
    </lineage>
</organism>
<dbReference type="EMBL" id="GL945017">
    <property type="protein sequence ID" value="EGN57498.1"/>
    <property type="molecule type" value="Genomic_DNA"/>
</dbReference>
<dbReference type="Proteomes" id="UP000002772">
    <property type="component" value="Unassembled WGS sequence"/>
</dbReference>
<evidence type="ECO:0000313" key="2">
    <source>
        <dbReference type="Proteomes" id="UP000002772"/>
    </source>
</evidence>